<dbReference type="GO" id="GO:0005886">
    <property type="term" value="C:plasma membrane"/>
    <property type="evidence" value="ECO:0007669"/>
    <property type="project" value="UniProtKB-SubCell"/>
</dbReference>
<dbReference type="PANTHER" id="PTHR11993:SF10">
    <property type="entry name" value="NADH DEHYDROGENASE [UBIQUINONE] IRON-SULFUR PROTEIN 2, MITOCHONDRIAL"/>
    <property type="match status" value="1"/>
</dbReference>
<keyword evidence="1 2" id="KW-0874">Quinone</keyword>
<protein>
    <recommendedName>
        <fullName evidence="2">NADH-quinone oxidoreductase subunit D</fullName>
        <ecNumber evidence="2">7.1.1.-</ecNumber>
    </recommendedName>
    <alternativeName>
        <fullName evidence="2">NADH dehydrogenase I subunit D</fullName>
    </alternativeName>
    <alternativeName>
        <fullName evidence="2">NDH-1 subunit D</fullName>
    </alternativeName>
</protein>
<comment type="function">
    <text evidence="2">NDH-1 shuttles electrons from NADH, via FMN and iron-sulfur (Fe-S) centers, to quinones in the respiratory chain. The immediate electron acceptor for the enzyme in this species is believed to be a menaquinone. Couples the redox reaction to proton translocation (for every two electrons transferred, four hydrogen ions are translocated across the cytoplasmic membrane), and thus conserves the redox energy in a proton gradient.</text>
</comment>
<proteinExistence type="inferred from homology"/>
<keyword evidence="2" id="KW-0472">Membrane</keyword>
<dbReference type="NCBIfam" id="TIGR01962">
    <property type="entry name" value="NuoD"/>
    <property type="match status" value="1"/>
</dbReference>
<accession>A0A2G6KBU7</accession>
<evidence type="ECO:0000256" key="2">
    <source>
        <dbReference type="HAMAP-Rule" id="MF_01358"/>
    </source>
</evidence>
<dbReference type="SUPFAM" id="SSF56762">
    <property type="entry name" value="HydB/Nqo4-like"/>
    <property type="match status" value="1"/>
</dbReference>
<dbReference type="NCBIfam" id="NF004739">
    <property type="entry name" value="PRK06075.1"/>
    <property type="match status" value="1"/>
</dbReference>
<comment type="catalytic activity">
    <reaction evidence="2">
        <text>a quinone + NADH + 5 H(+)(in) = a quinol + NAD(+) + 4 H(+)(out)</text>
        <dbReference type="Rhea" id="RHEA:57888"/>
        <dbReference type="ChEBI" id="CHEBI:15378"/>
        <dbReference type="ChEBI" id="CHEBI:24646"/>
        <dbReference type="ChEBI" id="CHEBI:57540"/>
        <dbReference type="ChEBI" id="CHEBI:57945"/>
        <dbReference type="ChEBI" id="CHEBI:132124"/>
    </reaction>
</comment>
<dbReference type="HAMAP" id="MF_01358">
    <property type="entry name" value="NDH1_NuoD"/>
    <property type="match status" value="1"/>
</dbReference>
<comment type="subcellular location">
    <subcellularLocation>
        <location evidence="2">Cell membrane</location>
        <topology evidence="2">Peripheral membrane protein</topology>
        <orientation evidence="2">Cytoplasmic side</orientation>
    </subcellularLocation>
</comment>
<feature type="domain" description="NADH-quinone oxidoreductase subunit D" evidence="4">
    <location>
        <begin position="176"/>
        <end position="446"/>
    </location>
</feature>
<evidence type="ECO:0000256" key="1">
    <source>
        <dbReference type="ARBA" id="ARBA00022719"/>
    </source>
</evidence>
<dbReference type="Proteomes" id="UP000230914">
    <property type="component" value="Unassembled WGS sequence"/>
</dbReference>
<dbReference type="GO" id="GO:0050136">
    <property type="term" value="F:NADH dehydrogenase (quinone) (non-electrogenic) activity"/>
    <property type="evidence" value="ECO:0007669"/>
    <property type="project" value="UniProtKB-UniRule"/>
</dbReference>
<dbReference type="GO" id="GO:0051287">
    <property type="term" value="F:NAD binding"/>
    <property type="evidence" value="ECO:0007669"/>
    <property type="project" value="InterPro"/>
</dbReference>
<dbReference type="PANTHER" id="PTHR11993">
    <property type="entry name" value="NADH-UBIQUINONE OXIDOREDUCTASE 49 KDA SUBUNIT"/>
    <property type="match status" value="1"/>
</dbReference>
<sequence>MSNWMPPLAIQQTDEGAQEMMPRSELGQSELMREMGAVLRMSEAEVAALSELPVDGDEQTMIMNMGPQHPSTHGVLRLMLELQGETVLRCKPVIGYLHTGMEKTGEQLTYMQGSTNVTRMDYLSPFNNELAFSMATEKLLGIDEEIPDRAVWIRMMMSELNRIASHLLFLAANGMDLGAVGMMIYGWREREEVLRFFQMITGLRMNHNYIRPGGVAADLPPGWRDELLRLLELLPPRLEEYDTLMTGQPIWRERLYGVGRITPTEALALGATGPILRSTGVAWDLRRDLPYLAYDKLDFDVIVGGFGDSFDRYSIRLNEVRESIKILHQILEQMPSGDYRIQNKKVTPPPRARLDESMEALIHHFKIFTEGFKVPEGEAYAAIESPRGEIGCYIVSDGSSKPYRIHMRAPSFTNIQCLPHMMRGGLVADAVAVISSVDPVLGDVDR</sequence>
<dbReference type="AlphaFoldDB" id="A0A2G6KBU7"/>
<dbReference type="InterPro" id="IPR022885">
    <property type="entry name" value="NDH1_su_D/H"/>
</dbReference>
<name>A0A2G6KBU7_9ACTN</name>
<gene>
    <name evidence="2" type="primary">nuoD</name>
    <name evidence="5" type="ORF">CSA55_02225</name>
</gene>
<evidence type="ECO:0000259" key="4">
    <source>
        <dbReference type="Pfam" id="PF00346"/>
    </source>
</evidence>
<feature type="region of interest" description="Disordered" evidence="3">
    <location>
        <begin position="1"/>
        <end position="22"/>
    </location>
</feature>
<evidence type="ECO:0000313" key="6">
    <source>
        <dbReference type="Proteomes" id="UP000230914"/>
    </source>
</evidence>
<dbReference type="STRING" id="1313172.YM304_04090"/>
<evidence type="ECO:0000256" key="3">
    <source>
        <dbReference type="SAM" id="MobiDB-lite"/>
    </source>
</evidence>
<dbReference type="EMBL" id="PDSL01000036">
    <property type="protein sequence ID" value="PIE33148.1"/>
    <property type="molecule type" value="Genomic_DNA"/>
</dbReference>
<keyword evidence="2" id="KW-1278">Translocase</keyword>
<organism evidence="5 6">
    <name type="scientific">Ilumatobacter coccineus</name>
    <dbReference type="NCBI Taxonomy" id="467094"/>
    <lineage>
        <taxon>Bacteria</taxon>
        <taxon>Bacillati</taxon>
        <taxon>Actinomycetota</taxon>
        <taxon>Acidimicrobiia</taxon>
        <taxon>Acidimicrobiales</taxon>
        <taxon>Ilumatobacteraceae</taxon>
        <taxon>Ilumatobacter</taxon>
    </lineage>
</organism>
<comment type="subunit">
    <text evidence="2">NDH-1 is composed of 14 different subunits. Subunits NuoB, C, D, E, F, and G constitute the peripheral sector of the complex.</text>
</comment>
<dbReference type="EC" id="7.1.1.-" evidence="2"/>
<evidence type="ECO:0000313" key="5">
    <source>
        <dbReference type="EMBL" id="PIE33148.1"/>
    </source>
</evidence>
<dbReference type="Pfam" id="PF00346">
    <property type="entry name" value="Complex1_49kDa"/>
    <property type="match status" value="1"/>
</dbReference>
<dbReference type="GO" id="GO:0048038">
    <property type="term" value="F:quinone binding"/>
    <property type="evidence" value="ECO:0007669"/>
    <property type="project" value="UniProtKB-KW"/>
</dbReference>
<reference evidence="5 6" key="1">
    <citation type="submission" date="2017-10" db="EMBL/GenBank/DDBJ databases">
        <title>Novel microbial diversity and functional potential in the marine mammal oral microbiome.</title>
        <authorList>
            <person name="Dudek N.K."/>
            <person name="Sun C.L."/>
            <person name="Burstein D."/>
            <person name="Kantor R.S."/>
            <person name="Aliaga Goltsman D.S."/>
            <person name="Bik E.M."/>
            <person name="Thomas B.C."/>
            <person name="Banfield J.F."/>
            <person name="Relman D.A."/>
        </authorList>
    </citation>
    <scope>NUCLEOTIDE SEQUENCE [LARGE SCALE GENOMIC DNA]</scope>
    <source>
        <strain evidence="5">DOLJORAL78_61_10</strain>
    </source>
</reference>
<comment type="similarity">
    <text evidence="2">Belongs to the complex I 49 kDa subunit family.</text>
</comment>
<keyword evidence="2" id="KW-0520">NAD</keyword>
<dbReference type="InterPro" id="IPR001135">
    <property type="entry name" value="NADH_Q_OxRdtase_suD"/>
</dbReference>
<keyword evidence="5" id="KW-0560">Oxidoreductase</keyword>
<dbReference type="Gene3D" id="1.10.645.10">
    <property type="entry name" value="Cytochrome-c3 Hydrogenase, chain B"/>
    <property type="match status" value="1"/>
</dbReference>
<keyword evidence="2" id="KW-1003">Cell membrane</keyword>
<keyword evidence="2" id="KW-0813">Transport</keyword>
<dbReference type="InterPro" id="IPR029014">
    <property type="entry name" value="NiFe-Hase_large"/>
</dbReference>
<comment type="caution">
    <text evidence="5">The sequence shown here is derived from an EMBL/GenBank/DDBJ whole genome shotgun (WGS) entry which is preliminary data.</text>
</comment>